<dbReference type="Proteomes" id="UP000288929">
    <property type="component" value="Chromosome"/>
</dbReference>
<evidence type="ECO:0000313" key="2">
    <source>
        <dbReference type="Proteomes" id="UP000288929"/>
    </source>
</evidence>
<protein>
    <submittedName>
        <fullName evidence="1">Uncharacterized protein</fullName>
    </submittedName>
</protein>
<name>A0A410W681_9CORY</name>
<sequence>MRFRRKPNPNRNHPLHCPYCASEELFPAEESDFAWSCVACLRVFEVLFHGQNAPEHQPEPALSTSEAIARSVAKVKA</sequence>
<dbReference type="AlphaFoldDB" id="A0A410W681"/>
<organism evidence="1 2">
    <name type="scientific">Corynebacterium pelargi</name>
    <dbReference type="NCBI Taxonomy" id="1471400"/>
    <lineage>
        <taxon>Bacteria</taxon>
        <taxon>Bacillati</taxon>
        <taxon>Actinomycetota</taxon>
        <taxon>Actinomycetes</taxon>
        <taxon>Mycobacteriales</taxon>
        <taxon>Corynebacteriaceae</taxon>
        <taxon>Corynebacterium</taxon>
    </lineage>
</organism>
<dbReference type="KEGG" id="cpeg:CPELA_01195"/>
<dbReference type="OrthoDB" id="4243321at2"/>
<gene>
    <name evidence="1" type="ORF">CPELA_01195</name>
</gene>
<evidence type="ECO:0000313" key="1">
    <source>
        <dbReference type="EMBL" id="QAU51539.1"/>
    </source>
</evidence>
<dbReference type="RefSeq" id="WP_128889108.1">
    <property type="nucleotide sequence ID" value="NZ_BMCX01000006.1"/>
</dbReference>
<accession>A0A410W681</accession>
<dbReference type="EMBL" id="CP035299">
    <property type="protein sequence ID" value="QAU51539.1"/>
    <property type="molecule type" value="Genomic_DNA"/>
</dbReference>
<proteinExistence type="predicted"/>
<reference evidence="1 2" key="1">
    <citation type="submission" date="2019-01" db="EMBL/GenBank/DDBJ databases">
        <authorList>
            <person name="Ruckert C."/>
            <person name="Busche T."/>
            <person name="Kalinowski J."/>
        </authorList>
    </citation>
    <scope>NUCLEOTIDE SEQUENCE [LARGE SCALE GENOMIC DNA]</scope>
    <source>
        <strain evidence="1 2">136/3</strain>
    </source>
</reference>
<keyword evidence="2" id="KW-1185">Reference proteome</keyword>